<organism evidence="7 8">
    <name type="scientific">Shinella pollutisoli</name>
    <dbReference type="NCBI Taxonomy" id="2250594"/>
    <lineage>
        <taxon>Bacteria</taxon>
        <taxon>Pseudomonadati</taxon>
        <taxon>Pseudomonadota</taxon>
        <taxon>Alphaproteobacteria</taxon>
        <taxon>Hyphomicrobiales</taxon>
        <taxon>Rhizobiaceae</taxon>
        <taxon>Shinella</taxon>
    </lineage>
</organism>
<dbReference type="Pfam" id="PF00465">
    <property type="entry name" value="Fe-ADH"/>
    <property type="match status" value="1"/>
</dbReference>
<keyword evidence="4" id="KW-0520">NAD</keyword>
<evidence type="ECO:0000259" key="5">
    <source>
        <dbReference type="Pfam" id="PF00465"/>
    </source>
</evidence>
<dbReference type="PANTHER" id="PTHR11496">
    <property type="entry name" value="ALCOHOL DEHYDROGENASE"/>
    <property type="match status" value="1"/>
</dbReference>
<dbReference type="InterPro" id="IPR001670">
    <property type="entry name" value="ADH_Fe/GldA"/>
</dbReference>
<dbReference type="CDD" id="cd14861">
    <property type="entry name" value="Fe-ADH-like"/>
    <property type="match status" value="1"/>
</dbReference>
<evidence type="ECO:0000256" key="1">
    <source>
        <dbReference type="ARBA" id="ARBA00001962"/>
    </source>
</evidence>
<feature type="domain" description="Alcohol dehydrogenase iron-type/glycerol dehydrogenase GldA" evidence="5">
    <location>
        <begin position="9"/>
        <end position="182"/>
    </location>
</feature>
<keyword evidence="3" id="KW-0560">Oxidoreductase</keyword>
<name>A0ABV7DEF3_9HYPH</name>
<evidence type="ECO:0000313" key="7">
    <source>
        <dbReference type="EMBL" id="MFC3073274.1"/>
    </source>
</evidence>
<dbReference type="RefSeq" id="WP_257311334.1">
    <property type="nucleotide sequence ID" value="NZ_JANFDG010000001.1"/>
</dbReference>
<feature type="domain" description="Fe-containing alcohol dehydrogenase-like C-terminal" evidence="6">
    <location>
        <begin position="193"/>
        <end position="379"/>
    </location>
</feature>
<reference evidence="8" key="1">
    <citation type="journal article" date="2019" name="Int. J. Syst. Evol. Microbiol.">
        <title>The Global Catalogue of Microorganisms (GCM) 10K type strain sequencing project: providing services to taxonomists for standard genome sequencing and annotation.</title>
        <authorList>
            <consortium name="The Broad Institute Genomics Platform"/>
            <consortium name="The Broad Institute Genome Sequencing Center for Infectious Disease"/>
            <person name="Wu L."/>
            <person name="Ma J."/>
        </authorList>
    </citation>
    <scope>NUCLEOTIDE SEQUENCE [LARGE SCALE GENOMIC DNA]</scope>
    <source>
        <strain evidence="8">KCTC 52677</strain>
    </source>
</reference>
<evidence type="ECO:0000256" key="3">
    <source>
        <dbReference type="ARBA" id="ARBA00023002"/>
    </source>
</evidence>
<dbReference type="Gene3D" id="1.20.1090.10">
    <property type="entry name" value="Dehydroquinate synthase-like - alpha domain"/>
    <property type="match status" value="1"/>
</dbReference>
<comment type="cofactor">
    <cofactor evidence="1">
        <name>Fe cation</name>
        <dbReference type="ChEBI" id="CHEBI:24875"/>
    </cofactor>
</comment>
<accession>A0ABV7DEF3</accession>
<sequence>MFSADWSYPTQVKFGPGRLKELGDACRALGLKNPLLITDPAIAALEMTARAQQSLEEAGYPARLFAEVRPDPDDRNLEAGLAAFRAGGHDGVVALGGGSALDLGKTVAFMARQTRPVFDFEDIGDWWKRADAAAILPTIAIPTTAGTGSEVSRATVITNSGTETKKIIYHPKLLPAVAILDPELTLGLPAGLTAATGMDALTHNIEALCGKYPHPMADGIALEGARLIKESLPRVFADGSDVSARGNMLIGSMMGAVAFQRGLGAVHALSHPIGTLYHVHHGLINGVLMPFVFAWNRPEIEDKIGRLAHHLGIIGGFDGFQAWLLDLRVELGIPPTLSALGIGRADFRRIAEMSLSDPTAAVNPRPYTLDGAIAILDAAA</sequence>
<dbReference type="SUPFAM" id="SSF56796">
    <property type="entry name" value="Dehydroquinate synthase-like"/>
    <property type="match status" value="1"/>
</dbReference>
<comment type="similarity">
    <text evidence="2">Belongs to the iron-containing alcohol dehydrogenase family.</text>
</comment>
<dbReference type="InterPro" id="IPR039697">
    <property type="entry name" value="Alcohol_dehydrogenase_Fe"/>
</dbReference>
<dbReference type="InterPro" id="IPR018211">
    <property type="entry name" value="ADH_Fe_CS"/>
</dbReference>
<dbReference type="InterPro" id="IPR056798">
    <property type="entry name" value="ADH_Fe_C"/>
</dbReference>
<dbReference type="PROSITE" id="PS00913">
    <property type="entry name" value="ADH_IRON_1"/>
    <property type="match status" value="1"/>
</dbReference>
<evidence type="ECO:0000259" key="6">
    <source>
        <dbReference type="Pfam" id="PF25137"/>
    </source>
</evidence>
<dbReference type="Gene3D" id="3.40.50.1970">
    <property type="match status" value="1"/>
</dbReference>
<evidence type="ECO:0000256" key="4">
    <source>
        <dbReference type="ARBA" id="ARBA00023027"/>
    </source>
</evidence>
<dbReference type="EMBL" id="JBHRSP010000015">
    <property type="protein sequence ID" value="MFC3073274.1"/>
    <property type="molecule type" value="Genomic_DNA"/>
</dbReference>
<keyword evidence="8" id="KW-1185">Reference proteome</keyword>
<proteinExistence type="inferred from homology"/>
<dbReference type="Pfam" id="PF25137">
    <property type="entry name" value="ADH_Fe_C"/>
    <property type="match status" value="1"/>
</dbReference>
<protein>
    <submittedName>
        <fullName evidence="7">Iron-containing alcohol dehydrogenase</fullName>
    </submittedName>
</protein>
<dbReference type="PANTHER" id="PTHR11496:SF102">
    <property type="entry name" value="ALCOHOL DEHYDROGENASE 4"/>
    <property type="match status" value="1"/>
</dbReference>
<dbReference type="Proteomes" id="UP001595377">
    <property type="component" value="Unassembled WGS sequence"/>
</dbReference>
<evidence type="ECO:0000313" key="8">
    <source>
        <dbReference type="Proteomes" id="UP001595377"/>
    </source>
</evidence>
<gene>
    <name evidence="7" type="ORF">ACFOHH_09190</name>
</gene>
<evidence type="ECO:0000256" key="2">
    <source>
        <dbReference type="ARBA" id="ARBA00007358"/>
    </source>
</evidence>
<comment type="caution">
    <text evidence="7">The sequence shown here is derived from an EMBL/GenBank/DDBJ whole genome shotgun (WGS) entry which is preliminary data.</text>
</comment>